<organism evidence="3">
    <name type="scientific">Rodentolepis nana</name>
    <name type="common">Dwarf tapeworm</name>
    <name type="synonym">Hymenolepis nana</name>
    <dbReference type="NCBI Taxonomy" id="102285"/>
    <lineage>
        <taxon>Eukaryota</taxon>
        <taxon>Metazoa</taxon>
        <taxon>Spiralia</taxon>
        <taxon>Lophotrochozoa</taxon>
        <taxon>Platyhelminthes</taxon>
        <taxon>Cestoda</taxon>
        <taxon>Eucestoda</taxon>
        <taxon>Cyclophyllidea</taxon>
        <taxon>Hymenolepididae</taxon>
        <taxon>Rodentolepis</taxon>
    </lineage>
</organism>
<protein>
    <submittedName>
        <fullName evidence="1 3">Uncharacterized protein</fullName>
    </submittedName>
</protein>
<dbReference type="Proteomes" id="UP000278807">
    <property type="component" value="Unassembled WGS sequence"/>
</dbReference>
<dbReference type="WBParaSite" id="HNAJ_0000508701-mRNA-1">
    <property type="protein sequence ID" value="HNAJ_0000508701-mRNA-1"/>
    <property type="gene ID" value="HNAJ_0000508701"/>
</dbReference>
<reference evidence="1 2" key="2">
    <citation type="submission" date="2018-11" db="EMBL/GenBank/DDBJ databases">
        <authorList>
            <consortium name="Pathogen Informatics"/>
        </authorList>
    </citation>
    <scope>NUCLEOTIDE SEQUENCE [LARGE SCALE GENOMIC DNA]</scope>
</reference>
<evidence type="ECO:0000313" key="2">
    <source>
        <dbReference type="Proteomes" id="UP000278807"/>
    </source>
</evidence>
<accession>A0A0R3TDE8</accession>
<dbReference type="OrthoDB" id="70142at2759"/>
<evidence type="ECO:0000313" key="3">
    <source>
        <dbReference type="WBParaSite" id="HNAJ_0000508701-mRNA-1"/>
    </source>
</evidence>
<sequence length="68" mass="7914">MVERDKQFRAWLRKRRENPSTSGPQPFVKFGPSVVNANAYRDPSRKYCFGVDPPELKIPFEKEADLES</sequence>
<evidence type="ECO:0000313" key="1">
    <source>
        <dbReference type="EMBL" id="VDO00945.1"/>
    </source>
</evidence>
<dbReference type="EMBL" id="UZAE01004035">
    <property type="protein sequence ID" value="VDO00945.1"/>
    <property type="molecule type" value="Genomic_DNA"/>
</dbReference>
<keyword evidence="2" id="KW-1185">Reference proteome</keyword>
<proteinExistence type="predicted"/>
<dbReference type="AlphaFoldDB" id="A0A0R3TDE8"/>
<reference evidence="3" key="1">
    <citation type="submission" date="2017-02" db="UniProtKB">
        <authorList>
            <consortium name="WormBaseParasite"/>
        </authorList>
    </citation>
    <scope>IDENTIFICATION</scope>
</reference>
<name>A0A0R3TDE8_RODNA</name>
<gene>
    <name evidence="1" type="ORF">HNAJ_LOCUS5085</name>
</gene>